<dbReference type="InterPro" id="IPR008969">
    <property type="entry name" value="CarboxyPept-like_regulatory"/>
</dbReference>
<evidence type="ECO:0000256" key="3">
    <source>
        <dbReference type="ARBA" id="ARBA00022452"/>
    </source>
</evidence>
<sequence>MIFIQQVDYAPSAARSKIKRWVIIMKLTILFTVLSILKLTASGFAQPISIKAVNTPLVNIMQSVQKQSGMPFLLNGKDIAAAKLTADIKDVQLEKALNLLFVGQPIAWEISDGTIILRRQAAANAKNGVAPTARQERRISGTVTDERGVPIQGASVQVVGSNVGTNTDDQGNFQLVLPSGNRPVLRVSYIGFLSTDINVGDQQTLNVTLKASLGDLDEVVVVGYGTQKKKLVTGATVEIKGEDLERLSTPNILEAMQSQSPGVQITQNSGMPGESFKVTIRGLGTINNSSPLYVIDGIPGGDINVLNPSDIERIDVLKDAASAAIYGSRAANGVVLVTTKQGRAGKLSLHLDSYVGFQNVYKMPSLLTAKEYMAIQDERRFNEGAAPFNWEQLIPKQYEQIMNGSWNGTNWMREIQNENALLQNTSLNLMGGNEQSRFSMGYSHTNRDGILGAPVQPDFQRQTARINSEHILLKNDEFDIVKFGENLNYAYTKRSGIGIGNIYWNDIHNMLVGNPLLPIRNANGGYYDHASKVADGWALDGATANPVADMDYRRGQNLSKNHALSINAYLEVQPIKDLVFRSSFGYRLTASSYRQYTPAFELSTTTVNAIDDISQNQGLGYKYLWENTLSYKLHPFQNHQLDVVVGQSIEKNGLGEDVGAATANSSFPGQWDKAWLSNGQGYDGFVPTVNGAHWPQFNIASYFGRLNYNINETYLASFVLRADGSSNFAPGHRWGYFPSASLGWVATNEDFLQDQSWLNFLKFRGSWGQNGNAEIRPFQYLATVAIDARNGYYFGNSKSTLLRGAYPEILPNPNVSWETSEQLNIGFDSRFANNRLAVVFDWYRKSTIDWLVQAPILAIYGTQAPFINGGDIVNKGFELGFNWNDTKGDFRYGIGINGAYNKNEVTRIANNEGIIHGNPDVLSQGTKEMYRAQVGYPIGYFFGFKTDGIFQTQEQIDALRASGHGVLPGAQPGDVFFRDTNGDGAITDDDRVMIGNPHPAFSGGLNLTFGYKGIDLAVTAIGSFGHQIAKSYRSFADSPLQNYTTEVFGRWHGEGTSNRLPRLTSGSHTNNQYISDIYIENGDFVKIQNITLGYDLKQIWKNAPFSQTRIYATVQNLFTFTNYSGMDPEIGYGYDEPWVNGIDLGFYPQPRTVMFGMNFKF</sequence>
<accession>A0A2T8HJ82</accession>
<comment type="caution">
    <text evidence="9">The sequence shown here is derived from an EMBL/GenBank/DDBJ whole genome shotgun (WGS) entry which is preliminary data.</text>
</comment>
<dbReference type="InterPro" id="IPR036942">
    <property type="entry name" value="Beta-barrel_TonB_sf"/>
</dbReference>
<keyword evidence="10" id="KW-1185">Reference proteome</keyword>
<dbReference type="Proteomes" id="UP000245627">
    <property type="component" value="Unassembled WGS sequence"/>
</dbReference>
<gene>
    <name evidence="9" type="ORF">DC487_06020</name>
</gene>
<dbReference type="NCBIfam" id="TIGR04057">
    <property type="entry name" value="SusC_RagA_signa"/>
    <property type="match status" value="1"/>
</dbReference>
<evidence type="ECO:0000259" key="8">
    <source>
        <dbReference type="Pfam" id="PF07715"/>
    </source>
</evidence>
<evidence type="ECO:0000256" key="1">
    <source>
        <dbReference type="ARBA" id="ARBA00004571"/>
    </source>
</evidence>
<dbReference type="PROSITE" id="PS52016">
    <property type="entry name" value="TONB_DEPENDENT_REC_3"/>
    <property type="match status" value="1"/>
</dbReference>
<evidence type="ECO:0000256" key="2">
    <source>
        <dbReference type="ARBA" id="ARBA00022448"/>
    </source>
</evidence>
<evidence type="ECO:0000313" key="9">
    <source>
        <dbReference type="EMBL" id="PVH25504.1"/>
    </source>
</evidence>
<dbReference type="InterPro" id="IPR037066">
    <property type="entry name" value="Plug_dom_sf"/>
</dbReference>
<keyword evidence="6 7" id="KW-0998">Cell outer membrane</keyword>
<dbReference type="NCBIfam" id="TIGR04056">
    <property type="entry name" value="OMP_RagA_SusC"/>
    <property type="match status" value="1"/>
</dbReference>
<organism evidence="9 10">
    <name type="scientific">Sphingobacterium corticibacter</name>
    <dbReference type="NCBI Taxonomy" id="2171749"/>
    <lineage>
        <taxon>Bacteria</taxon>
        <taxon>Pseudomonadati</taxon>
        <taxon>Bacteroidota</taxon>
        <taxon>Sphingobacteriia</taxon>
        <taxon>Sphingobacteriales</taxon>
        <taxon>Sphingobacteriaceae</taxon>
        <taxon>Sphingobacterium</taxon>
    </lineage>
</organism>
<dbReference type="AlphaFoldDB" id="A0A2T8HJ82"/>
<comment type="similarity">
    <text evidence="7">Belongs to the TonB-dependent receptor family.</text>
</comment>
<dbReference type="EMBL" id="QDKG01000002">
    <property type="protein sequence ID" value="PVH25504.1"/>
    <property type="molecule type" value="Genomic_DNA"/>
</dbReference>
<dbReference type="InterPro" id="IPR012910">
    <property type="entry name" value="Plug_dom"/>
</dbReference>
<dbReference type="SUPFAM" id="SSF56935">
    <property type="entry name" value="Porins"/>
    <property type="match status" value="1"/>
</dbReference>
<protein>
    <submittedName>
        <fullName evidence="9">SusC/RagA family protein</fullName>
    </submittedName>
</protein>
<dbReference type="Pfam" id="PF13715">
    <property type="entry name" value="CarbopepD_reg_2"/>
    <property type="match status" value="1"/>
</dbReference>
<dbReference type="InterPro" id="IPR039426">
    <property type="entry name" value="TonB-dep_rcpt-like"/>
</dbReference>
<keyword evidence="4 7" id="KW-0812">Transmembrane</keyword>
<dbReference type="GO" id="GO:0009279">
    <property type="term" value="C:cell outer membrane"/>
    <property type="evidence" value="ECO:0007669"/>
    <property type="project" value="UniProtKB-SubCell"/>
</dbReference>
<evidence type="ECO:0000256" key="4">
    <source>
        <dbReference type="ARBA" id="ARBA00022692"/>
    </source>
</evidence>
<evidence type="ECO:0000256" key="5">
    <source>
        <dbReference type="ARBA" id="ARBA00023136"/>
    </source>
</evidence>
<dbReference type="Pfam" id="PF07715">
    <property type="entry name" value="Plug"/>
    <property type="match status" value="1"/>
</dbReference>
<dbReference type="Gene3D" id="2.170.130.10">
    <property type="entry name" value="TonB-dependent receptor, plug domain"/>
    <property type="match status" value="1"/>
</dbReference>
<dbReference type="InterPro" id="IPR023997">
    <property type="entry name" value="TonB-dep_OMP_SusC/RagA_CS"/>
</dbReference>
<dbReference type="Gene3D" id="3.55.50.30">
    <property type="match status" value="1"/>
</dbReference>
<dbReference type="Gene3D" id="2.40.170.20">
    <property type="entry name" value="TonB-dependent receptor, beta-barrel domain"/>
    <property type="match status" value="1"/>
</dbReference>
<feature type="domain" description="TonB-dependent receptor plug" evidence="8">
    <location>
        <begin position="232"/>
        <end position="334"/>
    </location>
</feature>
<keyword evidence="2 7" id="KW-0813">Transport</keyword>
<evidence type="ECO:0000256" key="7">
    <source>
        <dbReference type="PROSITE-ProRule" id="PRU01360"/>
    </source>
</evidence>
<reference evidence="9 10" key="1">
    <citation type="submission" date="2018-04" db="EMBL/GenBank/DDBJ databases">
        <title>Sphingobacterium cortibacter sp. nov.</title>
        <authorList>
            <person name="Li Y."/>
        </authorList>
    </citation>
    <scope>NUCLEOTIDE SEQUENCE [LARGE SCALE GENOMIC DNA]</scope>
    <source>
        <strain evidence="9 10">2c-3</strain>
    </source>
</reference>
<keyword evidence="5 7" id="KW-0472">Membrane</keyword>
<dbReference type="RefSeq" id="WP_116775077.1">
    <property type="nucleotide sequence ID" value="NZ_QDKG01000002.1"/>
</dbReference>
<proteinExistence type="inferred from homology"/>
<keyword evidence="3 7" id="KW-1134">Transmembrane beta strand</keyword>
<dbReference type="SUPFAM" id="SSF49464">
    <property type="entry name" value="Carboxypeptidase regulatory domain-like"/>
    <property type="match status" value="1"/>
</dbReference>
<evidence type="ECO:0000313" key="10">
    <source>
        <dbReference type="Proteomes" id="UP000245627"/>
    </source>
</evidence>
<evidence type="ECO:0000256" key="6">
    <source>
        <dbReference type="ARBA" id="ARBA00023237"/>
    </source>
</evidence>
<comment type="subcellular location">
    <subcellularLocation>
        <location evidence="1 7">Cell outer membrane</location>
        <topology evidence="1 7">Multi-pass membrane protein</topology>
    </subcellularLocation>
</comment>
<dbReference type="InterPro" id="IPR023996">
    <property type="entry name" value="TonB-dep_OMP_SusC/RagA"/>
</dbReference>
<name>A0A2T8HJ82_9SPHI</name>
<dbReference type="Gene3D" id="2.60.40.1120">
    <property type="entry name" value="Carboxypeptidase-like, regulatory domain"/>
    <property type="match status" value="1"/>
</dbReference>
<dbReference type="OrthoDB" id="9768177at2"/>